<evidence type="ECO:0000313" key="2">
    <source>
        <dbReference type="EMBL" id="KAK1360698.1"/>
    </source>
</evidence>
<accession>A0AAD8H5Z1</accession>
<dbReference type="Proteomes" id="UP001237642">
    <property type="component" value="Unassembled WGS sequence"/>
</dbReference>
<sequence length="133" mass="14834">MPETLHVGDELPKKISVIDLHPVIGEKKVVEVLVSYPSRPLICGGCHALGHVAGACPTTTRHWVRKDRSEAPAVAPKNDSPVQTETHPEPSILPENANSEDKGQQEHHIEPQKLDDAINEEEGWHKRWRRLGQ</sequence>
<reference evidence="2" key="1">
    <citation type="submission" date="2023-02" db="EMBL/GenBank/DDBJ databases">
        <title>Genome of toxic invasive species Heracleum sosnowskyi carries increased number of genes despite the absence of recent whole-genome duplications.</title>
        <authorList>
            <person name="Schelkunov M."/>
            <person name="Shtratnikova V."/>
            <person name="Makarenko M."/>
            <person name="Klepikova A."/>
            <person name="Omelchenko D."/>
            <person name="Novikova G."/>
            <person name="Obukhova E."/>
            <person name="Bogdanov V."/>
            <person name="Penin A."/>
            <person name="Logacheva M."/>
        </authorList>
    </citation>
    <scope>NUCLEOTIDE SEQUENCE</scope>
    <source>
        <strain evidence="2">Hsosn_3</strain>
        <tissue evidence="2">Leaf</tissue>
    </source>
</reference>
<protein>
    <submittedName>
        <fullName evidence="2">Uncharacterized protein</fullName>
    </submittedName>
</protein>
<gene>
    <name evidence="2" type="ORF">POM88_045172</name>
</gene>
<comment type="caution">
    <text evidence="2">The sequence shown here is derived from an EMBL/GenBank/DDBJ whole genome shotgun (WGS) entry which is preliminary data.</text>
</comment>
<feature type="region of interest" description="Disordered" evidence="1">
    <location>
        <begin position="64"/>
        <end position="133"/>
    </location>
</feature>
<evidence type="ECO:0000256" key="1">
    <source>
        <dbReference type="SAM" id="MobiDB-lite"/>
    </source>
</evidence>
<feature type="compositionally biased region" description="Basic and acidic residues" evidence="1">
    <location>
        <begin position="99"/>
        <end position="116"/>
    </location>
</feature>
<organism evidence="2 3">
    <name type="scientific">Heracleum sosnowskyi</name>
    <dbReference type="NCBI Taxonomy" id="360622"/>
    <lineage>
        <taxon>Eukaryota</taxon>
        <taxon>Viridiplantae</taxon>
        <taxon>Streptophyta</taxon>
        <taxon>Embryophyta</taxon>
        <taxon>Tracheophyta</taxon>
        <taxon>Spermatophyta</taxon>
        <taxon>Magnoliopsida</taxon>
        <taxon>eudicotyledons</taxon>
        <taxon>Gunneridae</taxon>
        <taxon>Pentapetalae</taxon>
        <taxon>asterids</taxon>
        <taxon>campanulids</taxon>
        <taxon>Apiales</taxon>
        <taxon>Apiaceae</taxon>
        <taxon>Apioideae</taxon>
        <taxon>apioid superclade</taxon>
        <taxon>Tordylieae</taxon>
        <taxon>Tordyliinae</taxon>
        <taxon>Heracleum</taxon>
    </lineage>
</organism>
<dbReference type="AlphaFoldDB" id="A0AAD8H5Z1"/>
<reference evidence="2" key="2">
    <citation type="submission" date="2023-05" db="EMBL/GenBank/DDBJ databases">
        <authorList>
            <person name="Schelkunov M.I."/>
        </authorList>
    </citation>
    <scope>NUCLEOTIDE SEQUENCE</scope>
    <source>
        <strain evidence="2">Hsosn_3</strain>
        <tissue evidence="2">Leaf</tissue>
    </source>
</reference>
<keyword evidence="3" id="KW-1185">Reference proteome</keyword>
<dbReference type="EMBL" id="JAUIZM010000010">
    <property type="protein sequence ID" value="KAK1360698.1"/>
    <property type="molecule type" value="Genomic_DNA"/>
</dbReference>
<evidence type="ECO:0000313" key="3">
    <source>
        <dbReference type="Proteomes" id="UP001237642"/>
    </source>
</evidence>
<proteinExistence type="predicted"/>
<name>A0AAD8H5Z1_9APIA</name>